<accession>A0AA39QUA9</accession>
<dbReference type="CDD" id="cd09917">
    <property type="entry name" value="F-box_SF"/>
    <property type="match status" value="1"/>
</dbReference>
<proteinExistence type="predicted"/>
<comment type="caution">
    <text evidence="1">The sequence shown here is derived from an EMBL/GenBank/DDBJ whole genome shotgun (WGS) entry which is preliminary data.</text>
</comment>
<gene>
    <name evidence="1" type="ORF">JMJ35_008691</name>
</gene>
<dbReference type="SUPFAM" id="SSF81383">
    <property type="entry name" value="F-box domain"/>
    <property type="match status" value="1"/>
</dbReference>
<dbReference type="EMBL" id="JAFEKC020000019">
    <property type="protein sequence ID" value="KAK0509320.1"/>
    <property type="molecule type" value="Genomic_DNA"/>
</dbReference>
<sequence>MSSLPPITKLPPELHLAIADQLDFPDNMNLRMVDRYFYKLIKPLSYEEGLEAEKSRFALQNEMIATGFNG</sequence>
<name>A0AA39QUA9_9LECA</name>
<dbReference type="Proteomes" id="UP001166286">
    <property type="component" value="Unassembled WGS sequence"/>
</dbReference>
<dbReference type="InterPro" id="IPR036047">
    <property type="entry name" value="F-box-like_dom_sf"/>
</dbReference>
<evidence type="ECO:0008006" key="3">
    <source>
        <dbReference type="Google" id="ProtNLM"/>
    </source>
</evidence>
<evidence type="ECO:0000313" key="2">
    <source>
        <dbReference type="Proteomes" id="UP001166286"/>
    </source>
</evidence>
<evidence type="ECO:0000313" key="1">
    <source>
        <dbReference type="EMBL" id="KAK0509320.1"/>
    </source>
</evidence>
<dbReference type="AlphaFoldDB" id="A0AA39QUA9"/>
<reference evidence="1" key="1">
    <citation type="submission" date="2023-03" db="EMBL/GenBank/DDBJ databases">
        <title>Complete genome of Cladonia borealis.</title>
        <authorList>
            <person name="Park H."/>
        </authorList>
    </citation>
    <scope>NUCLEOTIDE SEQUENCE</scope>
    <source>
        <strain evidence="1">ANT050790</strain>
    </source>
</reference>
<organism evidence="1 2">
    <name type="scientific">Cladonia borealis</name>
    <dbReference type="NCBI Taxonomy" id="184061"/>
    <lineage>
        <taxon>Eukaryota</taxon>
        <taxon>Fungi</taxon>
        <taxon>Dikarya</taxon>
        <taxon>Ascomycota</taxon>
        <taxon>Pezizomycotina</taxon>
        <taxon>Lecanoromycetes</taxon>
        <taxon>OSLEUM clade</taxon>
        <taxon>Lecanoromycetidae</taxon>
        <taxon>Lecanorales</taxon>
        <taxon>Lecanorineae</taxon>
        <taxon>Cladoniaceae</taxon>
        <taxon>Cladonia</taxon>
    </lineage>
</organism>
<keyword evidence="2" id="KW-1185">Reference proteome</keyword>
<protein>
    <recommendedName>
        <fullName evidence="3">F-box domain-containing protein</fullName>
    </recommendedName>
</protein>